<dbReference type="Gene3D" id="3.20.20.150">
    <property type="entry name" value="Divalent-metal-dependent TIM barrel enzymes"/>
    <property type="match status" value="1"/>
</dbReference>
<evidence type="ECO:0000313" key="2">
    <source>
        <dbReference type="EMBL" id="CAA9422614.1"/>
    </source>
</evidence>
<dbReference type="EMBL" id="CADCUU010000341">
    <property type="protein sequence ID" value="CAA9422614.1"/>
    <property type="molecule type" value="Genomic_DNA"/>
</dbReference>
<dbReference type="InterPro" id="IPR036237">
    <property type="entry name" value="Xyl_isomerase-like_sf"/>
</dbReference>
<feature type="domain" description="Xylose isomerase-like TIM barrel" evidence="1">
    <location>
        <begin position="2"/>
        <end position="209"/>
    </location>
</feature>
<dbReference type="InterPro" id="IPR013022">
    <property type="entry name" value="Xyl_isomerase-like_TIM-brl"/>
</dbReference>
<proteinExistence type="predicted"/>
<dbReference type="Pfam" id="PF01261">
    <property type="entry name" value="AP_endonuc_2"/>
    <property type="match status" value="1"/>
</dbReference>
<dbReference type="AlphaFoldDB" id="A0A6J4PQK9"/>
<evidence type="ECO:0000259" key="1">
    <source>
        <dbReference type="Pfam" id="PF01261"/>
    </source>
</evidence>
<accession>A0A6J4PQK9</accession>
<dbReference type="PANTHER" id="PTHR12110">
    <property type="entry name" value="HYDROXYPYRUVATE ISOMERASE"/>
    <property type="match status" value="1"/>
</dbReference>
<dbReference type="EC" id="5.3.99.-" evidence="2"/>
<protein>
    <submittedName>
        <fullName evidence="2">Inosose isomerase</fullName>
        <ecNumber evidence="2">5.3.99.-</ecNumber>
    </submittedName>
</protein>
<name>A0A6J4PQK9_9RHOB</name>
<dbReference type="PANTHER" id="PTHR12110:SF21">
    <property type="entry name" value="XYLOSE ISOMERASE-LIKE TIM BARREL DOMAIN-CONTAINING PROTEIN"/>
    <property type="match status" value="1"/>
</dbReference>
<sequence length="217" mass="23723">MGMVVASVNALQRFNHWTPDREVEARALIAYAAALDAPGLVLCPVIDESHGWAEGDLARQLRASLRALHPILLDHGVTGYVEPLGMRGSTLTRQAVAVEAIGDADAWDAFALCHDTFQFFRCGDDRMFPEHVGLVHVSGIARPDLAPQDLTEPDRGFVFASDRVGNVAQLRQLLAGGYEGYVSMEPFSPDTQRDPEIAARLRESLDYLAEALTARPN</sequence>
<organism evidence="2">
    <name type="scientific">uncultured Rubellimicrobium sp</name>
    <dbReference type="NCBI Taxonomy" id="543078"/>
    <lineage>
        <taxon>Bacteria</taxon>
        <taxon>Pseudomonadati</taxon>
        <taxon>Pseudomonadota</taxon>
        <taxon>Alphaproteobacteria</taxon>
        <taxon>Rhodobacterales</taxon>
        <taxon>Roseobacteraceae</taxon>
        <taxon>Rubellimicrobium</taxon>
        <taxon>environmental samples</taxon>
    </lineage>
</organism>
<gene>
    <name evidence="2" type="ORF">AVDCRST_MAG15-2333</name>
</gene>
<dbReference type="SUPFAM" id="SSF51658">
    <property type="entry name" value="Xylose isomerase-like"/>
    <property type="match status" value="1"/>
</dbReference>
<keyword evidence="2" id="KW-0413">Isomerase</keyword>
<reference evidence="2" key="1">
    <citation type="submission" date="2020-02" db="EMBL/GenBank/DDBJ databases">
        <authorList>
            <person name="Meier V. D."/>
        </authorList>
    </citation>
    <scope>NUCLEOTIDE SEQUENCE</scope>
    <source>
        <strain evidence="2">AVDCRST_MAG15</strain>
    </source>
</reference>
<dbReference type="GO" id="GO:0016853">
    <property type="term" value="F:isomerase activity"/>
    <property type="evidence" value="ECO:0007669"/>
    <property type="project" value="UniProtKB-KW"/>
</dbReference>
<dbReference type="InterPro" id="IPR050312">
    <property type="entry name" value="IolE/XylAMocC-like"/>
</dbReference>